<proteinExistence type="predicted"/>
<dbReference type="InterPro" id="IPR002645">
    <property type="entry name" value="STAS_dom"/>
</dbReference>
<reference evidence="2 3" key="1">
    <citation type="submission" date="2023-12" db="EMBL/GenBank/DDBJ databases">
        <title>Streptomyces sp. V4-01.</title>
        <authorList>
            <person name="Somphong A."/>
            <person name="Phongsopitanun W."/>
        </authorList>
    </citation>
    <scope>NUCLEOTIDE SEQUENCE [LARGE SCALE GENOMIC DNA]</scope>
    <source>
        <strain evidence="2 3">V4-01</strain>
    </source>
</reference>
<comment type="caution">
    <text evidence="2">The sequence shown here is derived from an EMBL/GenBank/DDBJ whole genome shotgun (WGS) entry which is preliminary data.</text>
</comment>
<dbReference type="Proteomes" id="UP001344658">
    <property type="component" value="Unassembled WGS sequence"/>
</dbReference>
<evidence type="ECO:0000313" key="2">
    <source>
        <dbReference type="EMBL" id="MEE4540404.1"/>
    </source>
</evidence>
<dbReference type="RefSeq" id="WP_330792087.1">
    <property type="nucleotide sequence ID" value="NZ_JAZEWV010000001.1"/>
</dbReference>
<dbReference type="SUPFAM" id="SSF52091">
    <property type="entry name" value="SpoIIaa-like"/>
    <property type="match status" value="1"/>
</dbReference>
<evidence type="ECO:0000313" key="3">
    <source>
        <dbReference type="Proteomes" id="UP001344658"/>
    </source>
</evidence>
<dbReference type="InterPro" id="IPR036513">
    <property type="entry name" value="STAS_dom_sf"/>
</dbReference>
<dbReference type="Pfam" id="PF13466">
    <property type="entry name" value="STAS_2"/>
    <property type="match status" value="1"/>
</dbReference>
<dbReference type="EMBL" id="JAZEWV010000001">
    <property type="protein sequence ID" value="MEE4540404.1"/>
    <property type="molecule type" value="Genomic_DNA"/>
</dbReference>
<keyword evidence="3" id="KW-1185">Reference proteome</keyword>
<gene>
    <name evidence="2" type="ORF">V2S66_00285</name>
</gene>
<dbReference type="PROSITE" id="PS50801">
    <property type="entry name" value="STAS"/>
    <property type="match status" value="1"/>
</dbReference>
<evidence type="ECO:0000259" key="1">
    <source>
        <dbReference type="PROSITE" id="PS50801"/>
    </source>
</evidence>
<name>A0ABU7P3M0_9ACTN</name>
<protein>
    <submittedName>
        <fullName evidence="2">MEDS domain-containing protein</fullName>
    </submittedName>
</protein>
<dbReference type="InterPro" id="IPR025847">
    <property type="entry name" value="MEDS_domain"/>
</dbReference>
<feature type="domain" description="STAS" evidence="1">
    <location>
        <begin position="179"/>
        <end position="264"/>
    </location>
</feature>
<dbReference type="Gene3D" id="3.30.750.24">
    <property type="entry name" value="STAS domain"/>
    <property type="match status" value="1"/>
</dbReference>
<sequence length="264" mass="28060">MASLAPVGVGDHVCWAVPAKADFQRAALAYLTDGTRLGDKIMVVGSPSRSWRLDLRGPQGVLVDPSACDVDWDANALVSLLRQEAEEAGRQGFRALRVLAHMDHFWPAGLTPRQVADHELRLDAVIGASAAMVVCAYAGSGFLPDVLGQAATVHPHFAGDRDAAPSFQVFSAGEDCWNVSGVVDADGAPAFHTAVTELLRTTDTLRLRCQGLELMDAAGMQALVEASGAHPGRTIMVEDANPLVRKCWELLGYDSPAVPVELVP</sequence>
<dbReference type="InterPro" id="IPR058548">
    <property type="entry name" value="MlaB-like_STAS"/>
</dbReference>
<organism evidence="2 3">
    <name type="scientific">Actinacidiphila polyblastidii</name>
    <dbReference type="NCBI Taxonomy" id="3110430"/>
    <lineage>
        <taxon>Bacteria</taxon>
        <taxon>Bacillati</taxon>
        <taxon>Actinomycetota</taxon>
        <taxon>Actinomycetes</taxon>
        <taxon>Kitasatosporales</taxon>
        <taxon>Streptomycetaceae</taxon>
        <taxon>Actinacidiphila</taxon>
    </lineage>
</organism>
<dbReference type="Pfam" id="PF14417">
    <property type="entry name" value="MEDS"/>
    <property type="match status" value="1"/>
</dbReference>
<accession>A0ABU7P3M0</accession>